<accession>A0ABR9H132</accession>
<comment type="caution">
    <text evidence="2">The sequence shown here is derived from an EMBL/GenBank/DDBJ whole genome shotgun (WGS) entry which is preliminary data.</text>
</comment>
<name>A0ABR9H132_9BACT</name>
<dbReference type="SUPFAM" id="SSF53756">
    <property type="entry name" value="UDP-Glycosyltransferase/glycogen phosphorylase"/>
    <property type="match status" value="1"/>
</dbReference>
<gene>
    <name evidence="2" type="ORF">H4684_001044</name>
</gene>
<dbReference type="Gene3D" id="3.40.50.2000">
    <property type="entry name" value="Glycogen Phosphorylase B"/>
    <property type="match status" value="1"/>
</dbReference>
<evidence type="ECO:0000313" key="3">
    <source>
        <dbReference type="Proteomes" id="UP000639010"/>
    </source>
</evidence>
<keyword evidence="3" id="KW-1185">Reference proteome</keyword>
<sequence>MKRVWWHLSDYISHRRAGEAYRRCLVLAGFEVVERPEEADLAVLHDDPMNWSDILERYPAARAKPKVGFAVWEGLALPDVYRAGFALVDEIWTASAFSAEALGQGHVQVKVLPHVVELATFAPEDLEWARTRLGVQSRGRYFFSIVDAINPRKNLDALLRVFARLAHSNPDVVLVLKQYRMSVSFGGGAQIVSIGESVSDARMAALHSGALAYVAPHRGEAWGLGLSEAMSHGVPVLATGWSGNMEFMDQRNSVPLRFELEPVGERMSRMLPHFRPEMLWARVDEEHLLREMLRLVRRGPDPGMCKRARAVAERFSPRRVSRILTGLIREFEEKAGSGATRISI</sequence>
<dbReference type="PANTHER" id="PTHR46656:SF3">
    <property type="entry name" value="PUTATIVE-RELATED"/>
    <property type="match status" value="1"/>
</dbReference>
<evidence type="ECO:0000259" key="1">
    <source>
        <dbReference type="Pfam" id="PF00534"/>
    </source>
</evidence>
<dbReference type="InterPro" id="IPR001296">
    <property type="entry name" value="Glyco_trans_1"/>
</dbReference>
<protein>
    <submittedName>
        <fullName evidence="2">Glycosyltransferase involved in cell wall biosynthesis</fullName>
    </submittedName>
</protein>
<feature type="domain" description="Glycosyl transferase family 1" evidence="1">
    <location>
        <begin position="140"/>
        <end position="248"/>
    </location>
</feature>
<evidence type="ECO:0000313" key="2">
    <source>
        <dbReference type="EMBL" id="MBE1424414.1"/>
    </source>
</evidence>
<dbReference type="EMBL" id="JADBGG010000005">
    <property type="protein sequence ID" value="MBE1424414.1"/>
    <property type="molecule type" value="Genomic_DNA"/>
</dbReference>
<dbReference type="PANTHER" id="PTHR46656">
    <property type="entry name" value="PUTATIVE-RELATED"/>
    <property type="match status" value="1"/>
</dbReference>
<organism evidence="2 3">
    <name type="scientific">Desulfomicrobium macestii</name>
    <dbReference type="NCBI Taxonomy" id="90731"/>
    <lineage>
        <taxon>Bacteria</taxon>
        <taxon>Pseudomonadati</taxon>
        <taxon>Thermodesulfobacteriota</taxon>
        <taxon>Desulfovibrionia</taxon>
        <taxon>Desulfovibrionales</taxon>
        <taxon>Desulfomicrobiaceae</taxon>
        <taxon>Desulfomicrobium</taxon>
    </lineage>
</organism>
<dbReference type="Proteomes" id="UP000639010">
    <property type="component" value="Unassembled WGS sequence"/>
</dbReference>
<dbReference type="RefSeq" id="WP_192623057.1">
    <property type="nucleotide sequence ID" value="NZ_JADBGG010000005.1"/>
</dbReference>
<proteinExistence type="predicted"/>
<dbReference type="Pfam" id="PF00534">
    <property type="entry name" value="Glycos_transf_1"/>
    <property type="match status" value="1"/>
</dbReference>
<reference evidence="2 3" key="1">
    <citation type="submission" date="2020-10" db="EMBL/GenBank/DDBJ databases">
        <title>Genomic Encyclopedia of Type Strains, Phase IV (KMG-IV): sequencing the most valuable type-strain genomes for metagenomic binning, comparative biology and taxonomic classification.</title>
        <authorList>
            <person name="Goeker M."/>
        </authorList>
    </citation>
    <scope>NUCLEOTIDE SEQUENCE [LARGE SCALE GENOMIC DNA]</scope>
    <source>
        <strain evidence="2 3">DSM 4194</strain>
    </source>
</reference>